<comment type="caution">
    <text evidence="3">The sequence shown here is derived from an EMBL/GenBank/DDBJ whole genome shotgun (WGS) entry which is preliminary data.</text>
</comment>
<dbReference type="Gene3D" id="3.30.530.20">
    <property type="match status" value="1"/>
</dbReference>
<evidence type="ECO:0000256" key="1">
    <source>
        <dbReference type="ARBA" id="ARBA00006817"/>
    </source>
</evidence>
<reference evidence="3" key="2">
    <citation type="submission" date="2023-01" db="EMBL/GenBank/DDBJ databases">
        <title>Draft genome sequence of Devosia yakushimensis strain NBRC 103855.</title>
        <authorList>
            <person name="Sun Q."/>
            <person name="Mori K."/>
        </authorList>
    </citation>
    <scope>NUCLEOTIDE SEQUENCE</scope>
    <source>
        <strain evidence="3">NBRC 103855</strain>
    </source>
</reference>
<reference evidence="3" key="1">
    <citation type="journal article" date="2014" name="Int. J. Syst. Evol. Microbiol.">
        <title>Complete genome of a new Firmicutes species belonging to the dominant human colonic microbiota ('Ruminococcus bicirculans') reveals two chromosomes and a selective capacity to utilize plant glucans.</title>
        <authorList>
            <consortium name="NISC Comparative Sequencing Program"/>
            <person name="Wegmann U."/>
            <person name="Louis P."/>
            <person name="Goesmann A."/>
            <person name="Henrissat B."/>
            <person name="Duncan S.H."/>
            <person name="Flint H.J."/>
        </authorList>
    </citation>
    <scope>NUCLEOTIDE SEQUENCE</scope>
    <source>
        <strain evidence="3">NBRC 103855</strain>
    </source>
</reference>
<comment type="similarity">
    <text evidence="1">Belongs to the AHA1 family.</text>
</comment>
<keyword evidence="4" id="KW-1185">Reference proteome</keyword>
<evidence type="ECO:0000259" key="2">
    <source>
        <dbReference type="Pfam" id="PF08327"/>
    </source>
</evidence>
<evidence type="ECO:0000313" key="4">
    <source>
        <dbReference type="Proteomes" id="UP001161406"/>
    </source>
</evidence>
<evidence type="ECO:0000313" key="3">
    <source>
        <dbReference type="EMBL" id="GLQ09052.1"/>
    </source>
</evidence>
<feature type="domain" description="Activator of Hsp90 ATPase homologue 1/2-like C-terminal" evidence="2">
    <location>
        <begin position="13"/>
        <end position="97"/>
    </location>
</feature>
<dbReference type="InterPro" id="IPR023393">
    <property type="entry name" value="START-like_dom_sf"/>
</dbReference>
<name>A0ABQ5UA92_9HYPH</name>
<proteinExistence type="inferred from homology"/>
<accession>A0ABQ5UA92</accession>
<dbReference type="Proteomes" id="UP001161406">
    <property type="component" value="Unassembled WGS sequence"/>
</dbReference>
<dbReference type="EMBL" id="BSNG01000001">
    <property type="protein sequence ID" value="GLQ09052.1"/>
    <property type="molecule type" value="Genomic_DNA"/>
</dbReference>
<dbReference type="RefSeq" id="WP_284388498.1">
    <property type="nucleotide sequence ID" value="NZ_BSNG01000001.1"/>
</dbReference>
<dbReference type="SUPFAM" id="SSF55961">
    <property type="entry name" value="Bet v1-like"/>
    <property type="match status" value="1"/>
</dbReference>
<dbReference type="Pfam" id="PF08327">
    <property type="entry name" value="AHSA1"/>
    <property type="match status" value="1"/>
</dbReference>
<dbReference type="InterPro" id="IPR013538">
    <property type="entry name" value="ASHA1/2-like_C"/>
</dbReference>
<gene>
    <name evidence="3" type="ORF">GCM10007913_09840</name>
</gene>
<sequence length="115" mass="12514">MTTDALIYECALDAAPEKVWRALTIPEYLERWLAPEAEAGGKLDLTVLAAEENKSLSYHWREAGQGAAGDAEDSVVTFELKPMADGRTWFRLTHEPVVMPVAANSNLAGPLMLAA</sequence>
<protein>
    <recommendedName>
        <fullName evidence="2">Activator of Hsp90 ATPase homologue 1/2-like C-terminal domain-containing protein</fullName>
    </recommendedName>
</protein>
<organism evidence="3 4">
    <name type="scientific">Devosia yakushimensis</name>
    <dbReference type="NCBI Taxonomy" id="470028"/>
    <lineage>
        <taxon>Bacteria</taxon>
        <taxon>Pseudomonadati</taxon>
        <taxon>Pseudomonadota</taxon>
        <taxon>Alphaproteobacteria</taxon>
        <taxon>Hyphomicrobiales</taxon>
        <taxon>Devosiaceae</taxon>
        <taxon>Devosia</taxon>
    </lineage>
</organism>